<sequence>MDKDKPGDNKPVDTSGKHGHDETSPIVTPTKKPRTASPAEPAAASTRLEPLQAPLVTDPTLDAGIEADDTASDGGYESDLASRASTSVCSAVRDYEFENNRRYHRFQEGRYQFPNDEPEQEREDMKHAMVLHLCQGKLHFAPLENPQNVLDIGTGTGIWAIDMGDEYPGAEITGIDLSPIQPQWVPPNVRFIVDDAEAEWVIPEASLDYIHIRHMTSSIRDWPLLLSRAYKALKPGGWIELQELQFQVKCDDGTVREGNKVQDFFETMKRALGNFNVDLLAMRHNKKNVTDGGFVDVDEILFKIPIGTWPKDINMKKCGLYNRSMIHDALYGVAVRPFTRGLGWTIEELELIPTMASRSIQRMTTLSEEISAKTKIITNHLTAKGLDAVSFDVNGLVEFPISQDDEEPYKARLDLIALTKELHDIALGPREGLRYLAWDCVNTLSLQSIWEFKIADAVPLDGIISYEDLTAKVREMNNGLNISLLDLRRLIRHAMTNNIFIEPKKGFVAHSRTSQLIREDAPLRNWVGFMCNDLWLPVANVIPAMKKWPASEESTETGVNLAYKQDLPWFDFIQQDAVFSRRYNLAMQAHGSGEGYSMQSVIEGYPWGKLPQDATVVDMGGNQGYISFAIADSFPNLTFIVQDTPGMRTPETIGKVPEHLQSRVELTTHDFFTPQPVIADAYFFRMIFHGFSDKYCLQILRALIPSLRKGAKVIINDGALPEPGTAGYIEEKTMRTLDLFMQVTVNAREREPDDWRQLFARADNRFKFNDIWRPEKSRMWFIEAEWTGE</sequence>
<evidence type="ECO:0000313" key="7">
    <source>
        <dbReference type="Proteomes" id="UP000034112"/>
    </source>
</evidence>
<evidence type="ECO:0000313" key="6">
    <source>
        <dbReference type="EMBL" id="KKP05840.1"/>
    </source>
</evidence>
<feature type="compositionally biased region" description="Basic and acidic residues" evidence="4">
    <location>
        <begin position="1"/>
        <end position="23"/>
    </location>
</feature>
<reference evidence="7" key="1">
    <citation type="journal article" date="2015" name="Genome Announc.">
        <title>Draft whole-genome sequence of the biocontrol agent Trichoderma harzianum T6776.</title>
        <authorList>
            <person name="Baroncelli R."/>
            <person name="Piaggeschi G."/>
            <person name="Fiorini L."/>
            <person name="Bertolini E."/>
            <person name="Zapparata A."/>
            <person name="Pe M.E."/>
            <person name="Sarrocco S."/>
            <person name="Vannacci G."/>
        </authorList>
    </citation>
    <scope>NUCLEOTIDE SEQUENCE [LARGE SCALE GENOMIC DNA]</scope>
    <source>
        <strain evidence="7">T6776</strain>
    </source>
</reference>
<gene>
    <name evidence="6" type="ORF">THAR02_02037</name>
</gene>
<dbReference type="InterPro" id="IPR001077">
    <property type="entry name" value="COMT_C"/>
</dbReference>
<evidence type="ECO:0000256" key="2">
    <source>
        <dbReference type="ARBA" id="ARBA00022679"/>
    </source>
</evidence>
<dbReference type="OrthoDB" id="1606438at2759"/>
<dbReference type="Proteomes" id="UP000034112">
    <property type="component" value="Unassembled WGS sequence"/>
</dbReference>
<dbReference type="Gene3D" id="3.40.50.150">
    <property type="entry name" value="Vaccinia Virus protein VP39"/>
    <property type="match status" value="2"/>
</dbReference>
<keyword evidence="3" id="KW-0949">S-adenosyl-L-methionine</keyword>
<keyword evidence="2 6" id="KW-0808">Transferase</keyword>
<dbReference type="GO" id="GO:0008171">
    <property type="term" value="F:O-methyltransferase activity"/>
    <property type="evidence" value="ECO:0007669"/>
    <property type="project" value="InterPro"/>
</dbReference>
<feature type="compositionally biased region" description="Low complexity" evidence="4">
    <location>
        <begin position="35"/>
        <end position="47"/>
    </location>
</feature>
<dbReference type="CDD" id="cd02440">
    <property type="entry name" value="AdoMet_MTases"/>
    <property type="match status" value="1"/>
</dbReference>
<dbReference type="GO" id="GO:0032259">
    <property type="term" value="P:methylation"/>
    <property type="evidence" value="ECO:0007669"/>
    <property type="project" value="UniProtKB-KW"/>
</dbReference>
<dbReference type="InterPro" id="IPR029063">
    <property type="entry name" value="SAM-dependent_MTases_sf"/>
</dbReference>
<dbReference type="PROSITE" id="PS51683">
    <property type="entry name" value="SAM_OMT_II"/>
    <property type="match status" value="1"/>
</dbReference>
<comment type="caution">
    <text evidence="6">The sequence shown here is derived from an EMBL/GenBank/DDBJ whole genome shotgun (WGS) entry which is preliminary data.</text>
</comment>
<dbReference type="EMBL" id="JOKZ01000039">
    <property type="protein sequence ID" value="KKP05840.1"/>
    <property type="molecule type" value="Genomic_DNA"/>
</dbReference>
<dbReference type="Gene3D" id="1.10.10.10">
    <property type="entry name" value="Winged helix-like DNA-binding domain superfamily/Winged helix DNA-binding domain"/>
    <property type="match status" value="1"/>
</dbReference>
<evidence type="ECO:0000256" key="3">
    <source>
        <dbReference type="ARBA" id="ARBA00022691"/>
    </source>
</evidence>
<dbReference type="PANTHER" id="PTHR43712:SF5">
    <property type="entry name" value="O-METHYLTRANSFERASE ASQN-RELATED"/>
    <property type="match status" value="1"/>
</dbReference>
<dbReference type="InterPro" id="IPR036388">
    <property type="entry name" value="WH-like_DNA-bd_sf"/>
</dbReference>
<dbReference type="AlphaFoldDB" id="A0A0F9XMP1"/>
<organism evidence="6 7">
    <name type="scientific">Trichoderma harzianum</name>
    <name type="common">Hypocrea lixii</name>
    <dbReference type="NCBI Taxonomy" id="5544"/>
    <lineage>
        <taxon>Eukaryota</taxon>
        <taxon>Fungi</taxon>
        <taxon>Dikarya</taxon>
        <taxon>Ascomycota</taxon>
        <taxon>Pezizomycotina</taxon>
        <taxon>Sordariomycetes</taxon>
        <taxon>Hypocreomycetidae</taxon>
        <taxon>Hypocreales</taxon>
        <taxon>Hypocreaceae</taxon>
        <taxon>Trichoderma</taxon>
    </lineage>
</organism>
<evidence type="ECO:0000259" key="5">
    <source>
        <dbReference type="Pfam" id="PF00891"/>
    </source>
</evidence>
<name>A0A0F9XMP1_TRIHA</name>
<dbReference type="InterPro" id="IPR016461">
    <property type="entry name" value="COMT-like"/>
</dbReference>
<feature type="region of interest" description="Disordered" evidence="4">
    <location>
        <begin position="1"/>
        <end position="83"/>
    </location>
</feature>
<feature type="domain" description="O-methyltransferase C-terminal" evidence="5">
    <location>
        <begin position="568"/>
        <end position="762"/>
    </location>
</feature>
<dbReference type="Pfam" id="PF13489">
    <property type="entry name" value="Methyltransf_23"/>
    <property type="match status" value="1"/>
</dbReference>
<dbReference type="InterPro" id="IPR036390">
    <property type="entry name" value="WH_DNA-bd_sf"/>
</dbReference>
<proteinExistence type="predicted"/>
<dbReference type="PANTHER" id="PTHR43712">
    <property type="entry name" value="PUTATIVE (AFU_ORTHOLOGUE AFUA_4G14580)-RELATED"/>
    <property type="match status" value="1"/>
</dbReference>
<dbReference type="SUPFAM" id="SSF53335">
    <property type="entry name" value="S-adenosyl-L-methionine-dependent methyltransferases"/>
    <property type="match status" value="2"/>
</dbReference>
<dbReference type="Pfam" id="PF00891">
    <property type="entry name" value="Methyltransf_2"/>
    <property type="match status" value="1"/>
</dbReference>
<dbReference type="SUPFAM" id="SSF46785">
    <property type="entry name" value="Winged helix' DNA-binding domain"/>
    <property type="match status" value="1"/>
</dbReference>
<protein>
    <submittedName>
        <fullName evidence="6">Methyltransferase domain-containing protein</fullName>
    </submittedName>
</protein>
<keyword evidence="1 6" id="KW-0489">Methyltransferase</keyword>
<evidence type="ECO:0000256" key="4">
    <source>
        <dbReference type="SAM" id="MobiDB-lite"/>
    </source>
</evidence>
<evidence type="ECO:0000256" key="1">
    <source>
        <dbReference type="ARBA" id="ARBA00022603"/>
    </source>
</evidence>
<accession>A0A0F9XMP1</accession>